<proteinExistence type="predicted"/>
<feature type="region of interest" description="Disordered" evidence="1">
    <location>
        <begin position="41"/>
        <end position="97"/>
    </location>
</feature>
<feature type="compositionally biased region" description="Polar residues" evidence="1">
    <location>
        <begin position="74"/>
        <end position="89"/>
    </location>
</feature>
<feature type="compositionally biased region" description="Basic and acidic residues" evidence="1">
    <location>
        <begin position="62"/>
        <end position="73"/>
    </location>
</feature>
<evidence type="ECO:0000313" key="3">
    <source>
        <dbReference type="EMBL" id="QHS77357.1"/>
    </source>
</evidence>
<keyword evidence="2" id="KW-0472">Membrane</keyword>
<keyword evidence="2" id="KW-1133">Transmembrane helix</keyword>
<organism evidence="3">
    <name type="scientific">viral metagenome</name>
    <dbReference type="NCBI Taxonomy" id="1070528"/>
    <lineage>
        <taxon>unclassified sequences</taxon>
        <taxon>metagenomes</taxon>
        <taxon>organismal metagenomes</taxon>
    </lineage>
</organism>
<feature type="compositionally biased region" description="Polar residues" evidence="1">
    <location>
        <begin position="142"/>
        <end position="156"/>
    </location>
</feature>
<feature type="compositionally biased region" description="Low complexity" evidence="1">
    <location>
        <begin position="43"/>
        <end position="54"/>
    </location>
</feature>
<keyword evidence="2" id="KW-0812">Transmembrane</keyword>
<name>A0A6C0ACC6_9ZZZZ</name>
<feature type="region of interest" description="Disordered" evidence="1">
    <location>
        <begin position="142"/>
        <end position="163"/>
    </location>
</feature>
<dbReference type="AlphaFoldDB" id="A0A6C0ACC6"/>
<evidence type="ECO:0000256" key="2">
    <source>
        <dbReference type="SAM" id="Phobius"/>
    </source>
</evidence>
<accession>A0A6C0ACC6</accession>
<sequence>MDNKYQIALAVLVLVVIYFLYRTFFNKQSTQTSESMVNNVNIDSQSHNSDSNQQTGYFETGSKLHGDSNHKLDQASNHETNHQTNTSNKLMIPENDINDGGNLEKTTTHQDMSMSFNAYINPKDKLYFMNGDFAHAGVNPKITNQDNSLEQENSQENLEDPLKNYKSIVGTR</sequence>
<evidence type="ECO:0000256" key="1">
    <source>
        <dbReference type="SAM" id="MobiDB-lite"/>
    </source>
</evidence>
<reference evidence="3" key="1">
    <citation type="journal article" date="2020" name="Nature">
        <title>Giant virus diversity and host interactions through global metagenomics.</title>
        <authorList>
            <person name="Schulz F."/>
            <person name="Roux S."/>
            <person name="Paez-Espino D."/>
            <person name="Jungbluth S."/>
            <person name="Walsh D.A."/>
            <person name="Denef V.J."/>
            <person name="McMahon K.D."/>
            <person name="Konstantinidis K.T."/>
            <person name="Eloe-Fadrosh E.A."/>
            <person name="Kyrpides N.C."/>
            <person name="Woyke T."/>
        </authorList>
    </citation>
    <scope>NUCLEOTIDE SEQUENCE</scope>
    <source>
        <strain evidence="3">GVMAG-S-1004661-13</strain>
    </source>
</reference>
<protein>
    <submittedName>
        <fullName evidence="3">Uncharacterized protein</fullName>
    </submittedName>
</protein>
<dbReference type="EMBL" id="MN740545">
    <property type="protein sequence ID" value="QHS77357.1"/>
    <property type="molecule type" value="Genomic_DNA"/>
</dbReference>
<feature type="transmembrane region" description="Helical" evidence="2">
    <location>
        <begin position="6"/>
        <end position="25"/>
    </location>
</feature>